<dbReference type="AlphaFoldDB" id="A0AA46PTZ2"/>
<keyword evidence="2 6" id="KW-0560">Oxidoreductase</keyword>
<evidence type="ECO:0000256" key="3">
    <source>
        <dbReference type="ARBA" id="ARBA00023027"/>
    </source>
</evidence>
<dbReference type="EC" id="1.1.1.47" evidence="6"/>
<keyword evidence="5" id="KW-0753">Steroid metabolism</keyword>
<dbReference type="PANTHER" id="PTHR43180">
    <property type="entry name" value="3-OXOACYL-(ACYL-CARRIER-PROTEIN) REDUCTASE (AFU_ORTHOLOGUE AFUA_6G11210)"/>
    <property type="match status" value="1"/>
</dbReference>
<dbReference type="GeneID" id="83623445"/>
<dbReference type="Gene3D" id="3.40.50.720">
    <property type="entry name" value="NAD(P)-binding Rossmann-like Domain"/>
    <property type="match status" value="1"/>
</dbReference>
<reference evidence="6" key="1">
    <citation type="submission" date="2022-09" db="EMBL/GenBank/DDBJ databases">
        <title>The genome sequence of Rhodococcus aetherivorans N1.</title>
        <authorList>
            <person name="Jiang W."/>
        </authorList>
    </citation>
    <scope>NUCLEOTIDE SEQUENCE</scope>
    <source>
        <strain evidence="6">N1</strain>
    </source>
</reference>
<protein>
    <submittedName>
        <fullName evidence="6">Glucose 1-dehydrogenase</fullName>
        <ecNumber evidence="6">1.1.1.47</ecNumber>
    </submittedName>
</protein>
<evidence type="ECO:0000256" key="4">
    <source>
        <dbReference type="ARBA" id="ARBA00023098"/>
    </source>
</evidence>
<dbReference type="GO" id="GO:0047936">
    <property type="term" value="F:glucose 1-dehydrogenase [NAD(P)+] activity"/>
    <property type="evidence" value="ECO:0007669"/>
    <property type="project" value="UniProtKB-EC"/>
</dbReference>
<comment type="similarity">
    <text evidence="1">Belongs to the short-chain dehydrogenases/reductases (SDR) family.</text>
</comment>
<dbReference type="PRINTS" id="PR00081">
    <property type="entry name" value="GDHRDH"/>
</dbReference>
<dbReference type="FunFam" id="3.40.50.720:FF:000084">
    <property type="entry name" value="Short-chain dehydrogenase reductase"/>
    <property type="match status" value="1"/>
</dbReference>
<dbReference type="PANTHER" id="PTHR43180:SF28">
    <property type="entry name" value="NAD(P)-BINDING ROSSMANN-FOLD SUPERFAMILY PROTEIN"/>
    <property type="match status" value="1"/>
</dbReference>
<keyword evidence="4" id="KW-0443">Lipid metabolism</keyword>
<dbReference type="PRINTS" id="PR00080">
    <property type="entry name" value="SDRFAMILY"/>
</dbReference>
<accession>A0AA46PTZ2</accession>
<dbReference type="NCBIfam" id="NF005559">
    <property type="entry name" value="PRK07231.1"/>
    <property type="match status" value="1"/>
</dbReference>
<proteinExistence type="inferred from homology"/>
<name>A0AA46PTZ2_9NOCA</name>
<evidence type="ECO:0000313" key="7">
    <source>
        <dbReference type="Proteomes" id="UP001163947"/>
    </source>
</evidence>
<organism evidence="6 7">
    <name type="scientific">Rhodococcus aetherivorans</name>
    <dbReference type="NCBI Taxonomy" id="191292"/>
    <lineage>
        <taxon>Bacteria</taxon>
        <taxon>Bacillati</taxon>
        <taxon>Actinomycetota</taxon>
        <taxon>Actinomycetes</taxon>
        <taxon>Mycobacteriales</taxon>
        <taxon>Nocardiaceae</taxon>
        <taxon>Rhodococcus</taxon>
    </lineage>
</organism>
<evidence type="ECO:0000256" key="1">
    <source>
        <dbReference type="ARBA" id="ARBA00006484"/>
    </source>
</evidence>
<dbReference type="EMBL" id="CP106982">
    <property type="protein sequence ID" value="UYF93371.1"/>
    <property type="molecule type" value="Genomic_DNA"/>
</dbReference>
<dbReference type="InterPro" id="IPR036291">
    <property type="entry name" value="NAD(P)-bd_dom_sf"/>
</dbReference>
<evidence type="ECO:0000256" key="2">
    <source>
        <dbReference type="ARBA" id="ARBA00023002"/>
    </source>
</evidence>
<dbReference type="Proteomes" id="UP001163947">
    <property type="component" value="Chromosome"/>
</dbReference>
<sequence length="292" mass="30403">MTNLDGKVAVVTGAASGIGAATAHVFVERGARVIVADIDDARGETVAAALGPRGAYLHTDVRTESEVEAAVALAVDRFGRLDCMVNNAGRVGAWTFLEDTSLEEWEDGFAVLARSVFLGTKHAARVMRDQGSGSIVNVSSVAGVRTGFGPHPYSAAKAAVLQLTRTAAVELAEFRIRVNALVPGGVATRIVGHGAGLEDEALDRSVDAVRGSLTTFQPIPRAGEPEDLAHAAAFLASDDSEFVTGQALGVDGGLTLGKKWPSNYRDEAQAASTRAAAVGGIDLRSRRGRLTR</sequence>
<dbReference type="GO" id="GO:0008202">
    <property type="term" value="P:steroid metabolic process"/>
    <property type="evidence" value="ECO:0007669"/>
    <property type="project" value="UniProtKB-KW"/>
</dbReference>
<keyword evidence="3" id="KW-0520">NAD</keyword>
<dbReference type="Pfam" id="PF13561">
    <property type="entry name" value="adh_short_C2"/>
    <property type="match status" value="1"/>
</dbReference>
<dbReference type="SUPFAM" id="SSF51735">
    <property type="entry name" value="NAD(P)-binding Rossmann-fold domains"/>
    <property type="match status" value="1"/>
</dbReference>
<gene>
    <name evidence="6" type="ORF">OCS65_23485</name>
</gene>
<evidence type="ECO:0000256" key="5">
    <source>
        <dbReference type="ARBA" id="ARBA00023221"/>
    </source>
</evidence>
<dbReference type="InterPro" id="IPR002347">
    <property type="entry name" value="SDR_fam"/>
</dbReference>
<dbReference type="RefSeq" id="WP_029541613.1">
    <property type="nucleotide sequence ID" value="NZ_CM002177.1"/>
</dbReference>
<evidence type="ECO:0000313" key="6">
    <source>
        <dbReference type="EMBL" id="UYF93371.1"/>
    </source>
</evidence>